<dbReference type="AlphaFoldDB" id="A0A1E3IDZ2"/>
<proteinExistence type="predicted"/>
<accession>A0A1E3IDZ2</accession>
<organism evidence="1 2">
    <name type="scientific">Cryptococcus wingfieldii CBS 7118</name>
    <dbReference type="NCBI Taxonomy" id="1295528"/>
    <lineage>
        <taxon>Eukaryota</taxon>
        <taxon>Fungi</taxon>
        <taxon>Dikarya</taxon>
        <taxon>Basidiomycota</taxon>
        <taxon>Agaricomycotina</taxon>
        <taxon>Tremellomycetes</taxon>
        <taxon>Tremellales</taxon>
        <taxon>Cryptococcaceae</taxon>
        <taxon>Cryptococcus</taxon>
    </lineage>
</organism>
<reference evidence="1 2" key="1">
    <citation type="submission" date="2016-06" db="EMBL/GenBank/DDBJ databases">
        <title>Evolution of pathogenesis and genome organization in the Tremellales.</title>
        <authorList>
            <person name="Cuomo C."/>
            <person name="Litvintseva A."/>
            <person name="Heitman J."/>
            <person name="Chen Y."/>
            <person name="Sun S."/>
            <person name="Springer D."/>
            <person name="Dromer F."/>
            <person name="Young S."/>
            <person name="Zeng Q."/>
            <person name="Chapman S."/>
            <person name="Gujja S."/>
            <person name="Saif S."/>
            <person name="Birren B."/>
        </authorList>
    </citation>
    <scope>NUCLEOTIDE SEQUENCE [LARGE SCALE GENOMIC DNA]</scope>
    <source>
        <strain evidence="1 2">CBS 7118</strain>
    </source>
</reference>
<protein>
    <submittedName>
        <fullName evidence="1">Uncharacterized protein</fullName>
    </submittedName>
</protein>
<gene>
    <name evidence="1" type="ORF">L198_07169</name>
</gene>
<name>A0A1E3IDZ2_9TREE</name>
<dbReference type="RefSeq" id="XP_019028799.1">
    <property type="nucleotide sequence ID" value="XM_019179182.1"/>
</dbReference>
<evidence type="ECO:0000313" key="2">
    <source>
        <dbReference type="Proteomes" id="UP000094819"/>
    </source>
</evidence>
<dbReference type="Proteomes" id="UP000094819">
    <property type="component" value="Unassembled WGS sequence"/>
</dbReference>
<dbReference type="GeneID" id="30196380"/>
<dbReference type="EMBL" id="AWGH01000030">
    <property type="protein sequence ID" value="ODN86807.1"/>
    <property type="molecule type" value="Genomic_DNA"/>
</dbReference>
<keyword evidence="2" id="KW-1185">Reference proteome</keyword>
<comment type="caution">
    <text evidence="1">The sequence shown here is derived from an EMBL/GenBank/DDBJ whole genome shotgun (WGS) entry which is preliminary data.</text>
</comment>
<evidence type="ECO:0000313" key="1">
    <source>
        <dbReference type="EMBL" id="ODN86807.1"/>
    </source>
</evidence>
<sequence length="105" mass="12207">MTWTGYGNPLRLERIIKTYTRYYVLTHQAHSSPFTSAAAHDLVDKIRMGYKGSYCDREERVGRSLRKDIEGGWGGMRGFWGLVHLEFGSRRELEKAMKAGDRRHE</sequence>